<dbReference type="InterPro" id="IPR001279">
    <property type="entry name" value="Metallo-B-lactamas"/>
</dbReference>
<feature type="domain" description="Metallo-beta-lactamase" evidence="12">
    <location>
        <begin position="661"/>
        <end position="900"/>
    </location>
</feature>
<keyword evidence="5" id="KW-0819">tRNA processing</keyword>
<evidence type="ECO:0000259" key="12">
    <source>
        <dbReference type="Pfam" id="PF12706"/>
    </source>
</evidence>
<evidence type="ECO:0000256" key="6">
    <source>
        <dbReference type="ARBA" id="ARBA00022722"/>
    </source>
</evidence>
<proteinExistence type="inferred from homology"/>
<keyword evidence="9" id="KW-0378">Hydrolase</keyword>
<evidence type="ECO:0000256" key="5">
    <source>
        <dbReference type="ARBA" id="ARBA00022694"/>
    </source>
</evidence>
<evidence type="ECO:0000256" key="4">
    <source>
        <dbReference type="ARBA" id="ARBA00012477"/>
    </source>
</evidence>
<feature type="domain" description="tRNase Z endonuclease" evidence="13">
    <location>
        <begin position="12"/>
        <end position="76"/>
    </location>
</feature>
<dbReference type="OrthoDB" id="527344at2759"/>
<dbReference type="Pfam" id="PF12706">
    <property type="entry name" value="Lactamase_B_2"/>
    <property type="match status" value="1"/>
</dbReference>
<feature type="region of interest" description="Disordered" evidence="11">
    <location>
        <begin position="166"/>
        <end position="196"/>
    </location>
</feature>
<organism evidence="14 15">
    <name type="scientific">Diacronema lutheri</name>
    <name type="common">Unicellular marine alga</name>
    <name type="synonym">Monochrysis lutheri</name>
    <dbReference type="NCBI Taxonomy" id="2081491"/>
    <lineage>
        <taxon>Eukaryota</taxon>
        <taxon>Haptista</taxon>
        <taxon>Haptophyta</taxon>
        <taxon>Pavlovophyceae</taxon>
        <taxon>Pavlovales</taxon>
        <taxon>Pavlovaceae</taxon>
        <taxon>Diacronema</taxon>
    </lineage>
</organism>
<evidence type="ECO:0000256" key="1">
    <source>
        <dbReference type="ARBA" id="ARBA00000402"/>
    </source>
</evidence>
<evidence type="ECO:0000256" key="9">
    <source>
        <dbReference type="ARBA" id="ARBA00022801"/>
    </source>
</evidence>
<dbReference type="PANTHER" id="PTHR12553:SF49">
    <property type="entry name" value="ZINC PHOSPHODIESTERASE ELAC PROTEIN 2"/>
    <property type="match status" value="1"/>
</dbReference>
<dbReference type="GO" id="GO:0042781">
    <property type="term" value="F:3'-tRNA processing endoribonuclease activity"/>
    <property type="evidence" value="ECO:0007669"/>
    <property type="project" value="UniProtKB-EC"/>
</dbReference>
<keyword evidence="6" id="KW-0540">Nuclease</keyword>
<dbReference type="OMA" id="AFICEAH"/>
<keyword evidence="8" id="KW-0255">Endonuclease</keyword>
<dbReference type="Proteomes" id="UP000751190">
    <property type="component" value="Unassembled WGS sequence"/>
</dbReference>
<sequence>MSAPIHGPVSLQVLGTGGADTAPCLLLHVPRTRGSTCYLFNAGEGLQRLCGEQHIRLSGRLQRVMLTALDSSTIGGLPGLLITLADAGHGRAVPVHGPTGTAAIVRAAGHFLPAHAKLGTIDELPRVAPALAAADKPPPPAVGDDELLLPFAEDDGVRLYALALPVGNEDGAPDSDGEPDGGGAPSSEPRASQARAPCLTADHAARLPAALGTTDALDPTPCSAPAAGARPNGAPGEPLGAPSPPASKRRRMLPSADAFAGAHARARHGSSLSYVVELPGGVGKLNAQRAAELGVIGAARGKLVRGESVTLASGLVVHPRDVVSEGARASLLLVLVTPTVAHARALAHHAALLRLVAQTPVAACAHVCDASVWRSTEMGDLCAALGADAHHLVVEPTACASEHAFVAGARLQTLMHGVLPSLYPLPHALPAPPGIDEADGAATRPFAGAAARHAVQSGSRGCAVHDARLLARLVVWPAERRALDVSECARLVRWANSRGEAQALDDAHVRATLRAVGGLARAVRQLPAALNAAGISPLPDEPNGLARAVRQLPAALNAAGISPLPDEPNGPARAGEAFGEVCSTAERAGEADADVPSAERGAHRAAAAAPYDELPAALALAAARGALAGGEVVFLGTGAAMPSKYRNVSSTLVRLPAGACVLLDCGEGTLGQLRRRFGFDAAAELLVTVACIWISHAHADHHLGLPAVLAERARALRARNGTCAALRAALVVGPRRLEPWLAACVPAVLRADSFTFAHCSAVHARLPALDAQLAAQAGRAAPLLGVCAASAVHVEHCADAWALLLTVRSAQRAQAAGAPAGAPCADGDVEWSVGYSGDTRPCEAFVRAAQRAPHLLALIHEATFEDALGAEAVSRRHSTVSEAMDVGVRTGAYRVLLTHFSQRYPKVASASAESSVALRRTLFATDLMSVPFELLRWAPAVTRPAQLLLNAEDGDEDERPVAAPPAAAEAQ</sequence>
<evidence type="ECO:0000256" key="8">
    <source>
        <dbReference type="ARBA" id="ARBA00022759"/>
    </source>
</evidence>
<feature type="region of interest" description="Disordered" evidence="11">
    <location>
        <begin position="950"/>
        <end position="971"/>
    </location>
</feature>
<dbReference type="InterPro" id="IPR047151">
    <property type="entry name" value="RNZ2-like"/>
</dbReference>
<evidence type="ECO:0000259" key="13">
    <source>
        <dbReference type="Pfam" id="PF13691"/>
    </source>
</evidence>
<dbReference type="InterPro" id="IPR036866">
    <property type="entry name" value="RibonucZ/Hydroxyglut_hydro"/>
</dbReference>
<comment type="caution">
    <text evidence="14">The sequence shown here is derived from an EMBL/GenBank/DDBJ whole genome shotgun (WGS) entry which is preliminary data.</text>
</comment>
<dbReference type="SUPFAM" id="SSF56281">
    <property type="entry name" value="Metallo-hydrolase/oxidoreductase"/>
    <property type="match status" value="2"/>
</dbReference>
<dbReference type="EC" id="3.1.26.11" evidence="4"/>
<keyword evidence="10" id="KW-0862">Zinc</keyword>
<dbReference type="CDD" id="cd07718">
    <property type="entry name" value="RNaseZ_ELAC1_ELAC2-C-term-like_MBL-fold"/>
    <property type="match status" value="1"/>
</dbReference>
<evidence type="ECO:0000256" key="10">
    <source>
        <dbReference type="ARBA" id="ARBA00022833"/>
    </source>
</evidence>
<dbReference type="InterPro" id="IPR027794">
    <property type="entry name" value="tRNase_Z_dom"/>
</dbReference>
<accession>A0A8J6CE84</accession>
<evidence type="ECO:0000256" key="2">
    <source>
        <dbReference type="ARBA" id="ARBA00001947"/>
    </source>
</evidence>
<comment type="similarity">
    <text evidence="3">Belongs to the RNase Z family.</text>
</comment>
<reference evidence="14" key="1">
    <citation type="submission" date="2021-05" db="EMBL/GenBank/DDBJ databases">
        <title>The genome of the haptophyte Pavlova lutheri (Diacronema luteri, Pavlovales) - a model for lipid biosynthesis in eukaryotic algae.</title>
        <authorList>
            <person name="Hulatt C.J."/>
            <person name="Posewitz M.C."/>
        </authorList>
    </citation>
    <scope>NUCLEOTIDE SEQUENCE</scope>
    <source>
        <strain evidence="14">NIVA-4/92</strain>
    </source>
</reference>
<evidence type="ECO:0000256" key="7">
    <source>
        <dbReference type="ARBA" id="ARBA00022723"/>
    </source>
</evidence>
<dbReference type="PANTHER" id="PTHR12553">
    <property type="entry name" value="ZINC PHOSPHODIESTERASE ELAC PROTEIN 2"/>
    <property type="match status" value="1"/>
</dbReference>
<gene>
    <name evidence="14" type="ORF">KFE25_005859</name>
</gene>
<dbReference type="AlphaFoldDB" id="A0A8J6CE84"/>
<name>A0A8J6CE84_DIALT</name>
<comment type="catalytic activity">
    <reaction evidence="1">
        <text>Endonucleolytic cleavage of RNA, removing extra 3' nucleotides from tRNA precursor, generating 3' termini of tRNAs. A 3'-hydroxy group is left at the tRNA terminus and a 5'-phosphoryl group is left at the trailer molecule.</text>
        <dbReference type="EC" id="3.1.26.11"/>
    </reaction>
</comment>
<dbReference type="EMBL" id="JAGTXO010000002">
    <property type="protein sequence ID" value="KAG8469404.1"/>
    <property type="molecule type" value="Genomic_DNA"/>
</dbReference>
<protein>
    <recommendedName>
        <fullName evidence="4">ribonuclease Z</fullName>
        <ecNumber evidence="4">3.1.26.11</ecNumber>
    </recommendedName>
</protein>
<keyword evidence="15" id="KW-1185">Reference proteome</keyword>
<dbReference type="GO" id="GO:0046872">
    <property type="term" value="F:metal ion binding"/>
    <property type="evidence" value="ECO:0007669"/>
    <property type="project" value="UniProtKB-KW"/>
</dbReference>
<dbReference type="GO" id="GO:1990180">
    <property type="term" value="P:mitochondrial tRNA 3'-end processing"/>
    <property type="evidence" value="ECO:0007669"/>
    <property type="project" value="TreeGrafter"/>
</dbReference>
<evidence type="ECO:0000256" key="11">
    <source>
        <dbReference type="SAM" id="MobiDB-lite"/>
    </source>
</evidence>
<feature type="region of interest" description="Disordered" evidence="11">
    <location>
        <begin position="214"/>
        <end position="250"/>
    </location>
</feature>
<dbReference type="Pfam" id="PF13691">
    <property type="entry name" value="Lactamase_B_4"/>
    <property type="match status" value="1"/>
</dbReference>
<evidence type="ECO:0000256" key="3">
    <source>
        <dbReference type="ARBA" id="ARBA00007823"/>
    </source>
</evidence>
<dbReference type="GO" id="GO:0005739">
    <property type="term" value="C:mitochondrion"/>
    <property type="evidence" value="ECO:0007669"/>
    <property type="project" value="TreeGrafter"/>
</dbReference>
<dbReference type="Gene3D" id="3.60.15.10">
    <property type="entry name" value="Ribonuclease Z/Hydroxyacylglutathione hydrolase-like"/>
    <property type="match status" value="2"/>
</dbReference>
<evidence type="ECO:0000313" key="14">
    <source>
        <dbReference type="EMBL" id="KAG8469404.1"/>
    </source>
</evidence>
<evidence type="ECO:0000313" key="15">
    <source>
        <dbReference type="Proteomes" id="UP000751190"/>
    </source>
</evidence>
<keyword evidence="7" id="KW-0479">Metal-binding</keyword>
<comment type="cofactor">
    <cofactor evidence="2">
        <name>Zn(2+)</name>
        <dbReference type="ChEBI" id="CHEBI:29105"/>
    </cofactor>
</comment>
<feature type="compositionally biased region" description="Low complexity" evidence="11">
    <location>
        <begin position="224"/>
        <end position="236"/>
    </location>
</feature>